<dbReference type="InterPro" id="IPR029154">
    <property type="entry name" value="HIBADH-like_NADP-bd"/>
</dbReference>
<protein>
    <submittedName>
        <fullName evidence="6">2-hydroxy-3-oxopropionate reductase</fullName>
        <ecNumber evidence="6">1.1.1.60</ecNumber>
    </submittedName>
</protein>
<dbReference type="PROSITE" id="PS00895">
    <property type="entry name" value="3_HYDROXYISOBUT_DH"/>
    <property type="match status" value="1"/>
</dbReference>
<evidence type="ECO:0000256" key="2">
    <source>
        <dbReference type="ARBA" id="ARBA00023002"/>
    </source>
</evidence>
<dbReference type="GO" id="GO:0004616">
    <property type="term" value="F:phosphogluconate dehydrogenase (decarboxylating) activity"/>
    <property type="evidence" value="ECO:0007669"/>
    <property type="project" value="InterPro"/>
</dbReference>
<dbReference type="SUPFAM" id="SSF51735">
    <property type="entry name" value="NAD(P)-binding Rossmann-fold domains"/>
    <property type="match status" value="1"/>
</dbReference>
<dbReference type="Gene3D" id="1.10.1040.10">
    <property type="entry name" value="N-(1-d-carboxylethyl)-l-norvaline Dehydrogenase, domain 2"/>
    <property type="match status" value="1"/>
</dbReference>
<evidence type="ECO:0000259" key="4">
    <source>
        <dbReference type="Pfam" id="PF03446"/>
    </source>
</evidence>
<comment type="similarity">
    <text evidence="1">Belongs to the HIBADH-related family.</text>
</comment>
<dbReference type="AlphaFoldDB" id="A0A5B8RA62"/>
<dbReference type="PIRSF" id="PIRSF000103">
    <property type="entry name" value="HIBADH"/>
    <property type="match status" value="1"/>
</dbReference>
<evidence type="ECO:0000256" key="1">
    <source>
        <dbReference type="ARBA" id="ARBA00009080"/>
    </source>
</evidence>
<dbReference type="PANTHER" id="PTHR43060">
    <property type="entry name" value="3-HYDROXYISOBUTYRATE DEHYDROGENASE-LIKE 1, MITOCHONDRIAL-RELATED"/>
    <property type="match status" value="1"/>
</dbReference>
<dbReference type="EC" id="1.1.1.60" evidence="6"/>
<evidence type="ECO:0000256" key="3">
    <source>
        <dbReference type="ARBA" id="ARBA00023027"/>
    </source>
</evidence>
<dbReference type="InterPro" id="IPR006115">
    <property type="entry name" value="6PGDH_NADP-bd"/>
</dbReference>
<sequence length="294" mass="30633">MKVGMIGLGAMGVGMARNLARHDLLGAVWNRTAAKADALAQELGVMAAPDPAAVAAECEVVLTCVSADADVLEMVDALREGLQPGGVVVDTSTISVATVKTAAERIADAGGRFLDAPVSGGREGAENGQLVVMAGGDAEALVQAMPALEAIGKSVTHMGESGSGQATKAVNQIMVAGINQAVTEALAFGQASGLDMDRVIEVVGGGAAGNWFLSHRGPTMVRGTFEPGFKAALHHKDLGICREMLERMGVSLPVVEMTLKHYERLMEQGHGEEDISTLYRLKQALFEEGNRRSL</sequence>
<keyword evidence="3" id="KW-0520">NAD</keyword>
<dbReference type="InterPro" id="IPR013328">
    <property type="entry name" value="6PGD_dom2"/>
</dbReference>
<dbReference type="InterPro" id="IPR015815">
    <property type="entry name" value="HIBADH-related"/>
</dbReference>
<feature type="domain" description="6-phosphogluconate dehydrogenase NADP-binding" evidence="4">
    <location>
        <begin position="2"/>
        <end position="159"/>
    </location>
</feature>
<gene>
    <name evidence="6" type="primary">glxR</name>
    <name evidence="6" type="ORF">KBTEX_01127</name>
</gene>
<dbReference type="PRINTS" id="PR00076">
    <property type="entry name" value="6PGDHDRGNASE"/>
</dbReference>
<dbReference type="InterPro" id="IPR008927">
    <property type="entry name" value="6-PGluconate_DH-like_C_sf"/>
</dbReference>
<organism evidence="6">
    <name type="scientific">uncultured organism</name>
    <dbReference type="NCBI Taxonomy" id="155900"/>
    <lineage>
        <taxon>unclassified sequences</taxon>
        <taxon>environmental samples</taxon>
    </lineage>
</organism>
<dbReference type="Gene3D" id="3.40.50.720">
    <property type="entry name" value="NAD(P)-binding Rossmann-like Domain"/>
    <property type="match status" value="1"/>
</dbReference>
<dbReference type="GO" id="GO:0050661">
    <property type="term" value="F:NADP binding"/>
    <property type="evidence" value="ECO:0007669"/>
    <property type="project" value="InterPro"/>
</dbReference>
<dbReference type="GO" id="GO:0008679">
    <property type="term" value="F:2-hydroxy-3-oxopropionate reductase activity"/>
    <property type="evidence" value="ECO:0007669"/>
    <property type="project" value="UniProtKB-EC"/>
</dbReference>
<name>A0A5B8RA62_9ZZZZ</name>
<evidence type="ECO:0000313" key="6">
    <source>
        <dbReference type="EMBL" id="QEA04818.1"/>
    </source>
</evidence>
<dbReference type="InterPro" id="IPR036291">
    <property type="entry name" value="NAD(P)-bd_dom_sf"/>
</dbReference>
<dbReference type="SUPFAM" id="SSF48179">
    <property type="entry name" value="6-phosphogluconate dehydrogenase C-terminal domain-like"/>
    <property type="match status" value="1"/>
</dbReference>
<evidence type="ECO:0000259" key="5">
    <source>
        <dbReference type="Pfam" id="PF14833"/>
    </source>
</evidence>
<reference evidence="6" key="1">
    <citation type="submission" date="2019-06" db="EMBL/GenBank/DDBJ databases">
        <authorList>
            <person name="Murdoch R.W."/>
            <person name="Fathepure B."/>
        </authorList>
    </citation>
    <scope>NUCLEOTIDE SEQUENCE</scope>
</reference>
<accession>A0A5B8RA62</accession>
<dbReference type="GO" id="GO:0051287">
    <property type="term" value="F:NAD binding"/>
    <property type="evidence" value="ECO:0007669"/>
    <property type="project" value="InterPro"/>
</dbReference>
<dbReference type="PANTHER" id="PTHR43060:SF15">
    <property type="entry name" value="3-HYDROXYISOBUTYRATE DEHYDROGENASE-LIKE 1, MITOCHONDRIAL-RELATED"/>
    <property type="match status" value="1"/>
</dbReference>
<dbReference type="InterPro" id="IPR006183">
    <property type="entry name" value="Pgluconate_DH"/>
</dbReference>
<dbReference type="Pfam" id="PF14833">
    <property type="entry name" value="NAD_binding_11"/>
    <property type="match status" value="1"/>
</dbReference>
<dbReference type="InterPro" id="IPR002204">
    <property type="entry name" value="3-OH-isobutyrate_DH-rel_CS"/>
</dbReference>
<dbReference type="EMBL" id="MN079089">
    <property type="protein sequence ID" value="QEA04818.1"/>
    <property type="molecule type" value="Genomic_DNA"/>
</dbReference>
<keyword evidence="2 6" id="KW-0560">Oxidoreductase</keyword>
<dbReference type="Pfam" id="PF03446">
    <property type="entry name" value="NAD_binding_2"/>
    <property type="match status" value="1"/>
</dbReference>
<proteinExistence type="inferred from homology"/>
<feature type="domain" description="3-hydroxyisobutyrate dehydrogenase-like NAD-binding" evidence="5">
    <location>
        <begin position="162"/>
        <end position="281"/>
    </location>
</feature>